<sequence length="158" mass="17556">MIAIEPARFPSDLPLVRELFREYAESLGIDLGFQDFESELVGLPGKYAPPRGRLLIARREARALGCVALRPISVETCEMKRLYVRPAARGEQLGRRLAERICEEARAAGYRRICLDTLSSMAAALGLYTSMGFEPIEPYVFNPIPGALFLGRDLSDPP</sequence>
<name>S9QMK9_CYSF2</name>
<dbReference type="InterPro" id="IPR000182">
    <property type="entry name" value="GNAT_dom"/>
</dbReference>
<dbReference type="SUPFAM" id="SSF55729">
    <property type="entry name" value="Acyl-CoA N-acyltransferases (Nat)"/>
    <property type="match status" value="1"/>
</dbReference>
<evidence type="ECO:0000259" key="1">
    <source>
        <dbReference type="PROSITE" id="PS51186"/>
    </source>
</evidence>
<dbReference type="Pfam" id="PF00583">
    <property type="entry name" value="Acetyltransf_1"/>
    <property type="match status" value="1"/>
</dbReference>
<keyword evidence="3" id="KW-1185">Reference proteome</keyword>
<comment type="caution">
    <text evidence="2">The sequence shown here is derived from an EMBL/GenBank/DDBJ whole genome shotgun (WGS) entry which is preliminary data.</text>
</comment>
<dbReference type="InterPro" id="IPR052777">
    <property type="entry name" value="Acetyltransferase_Enz"/>
</dbReference>
<protein>
    <submittedName>
        <fullName evidence="2">GCN5-related N-acetyltransferase</fullName>
    </submittedName>
</protein>
<dbReference type="PROSITE" id="PS51186">
    <property type="entry name" value="GNAT"/>
    <property type="match status" value="1"/>
</dbReference>
<proteinExistence type="predicted"/>
<dbReference type="OrthoDB" id="2436196at2"/>
<reference evidence="2" key="1">
    <citation type="submission" date="2013-05" db="EMBL/GenBank/DDBJ databases">
        <title>Genome assembly of Cystobacter fuscus DSM 2262.</title>
        <authorList>
            <person name="Sharma G."/>
            <person name="Khatri I."/>
            <person name="Kaur C."/>
            <person name="Mayilraj S."/>
            <person name="Subramanian S."/>
        </authorList>
    </citation>
    <scope>NUCLEOTIDE SEQUENCE [LARGE SCALE GENOMIC DNA]</scope>
    <source>
        <strain evidence="2">DSM 2262</strain>
    </source>
</reference>
<dbReference type="Gene3D" id="3.40.630.30">
    <property type="match status" value="1"/>
</dbReference>
<dbReference type="eggNOG" id="COG0456">
    <property type="taxonomic scope" value="Bacteria"/>
</dbReference>
<feature type="domain" description="N-acetyltransferase" evidence="1">
    <location>
        <begin position="2"/>
        <end position="155"/>
    </location>
</feature>
<evidence type="ECO:0000313" key="3">
    <source>
        <dbReference type="Proteomes" id="UP000011682"/>
    </source>
</evidence>
<organism evidence="2 3">
    <name type="scientific">Cystobacter fuscus (strain ATCC 25194 / DSM 2262 / NBRC 100088 / M29)</name>
    <dbReference type="NCBI Taxonomy" id="1242864"/>
    <lineage>
        <taxon>Bacteria</taxon>
        <taxon>Pseudomonadati</taxon>
        <taxon>Myxococcota</taxon>
        <taxon>Myxococcia</taxon>
        <taxon>Myxococcales</taxon>
        <taxon>Cystobacterineae</taxon>
        <taxon>Archangiaceae</taxon>
        <taxon>Cystobacter</taxon>
    </lineage>
</organism>
<dbReference type="InterPro" id="IPR016181">
    <property type="entry name" value="Acyl_CoA_acyltransferase"/>
</dbReference>
<dbReference type="RefSeq" id="WP_002632522.1">
    <property type="nucleotide sequence ID" value="NZ_ANAH02000031.1"/>
</dbReference>
<evidence type="ECO:0000313" key="2">
    <source>
        <dbReference type="EMBL" id="EPX57763.1"/>
    </source>
</evidence>
<dbReference type="PANTHER" id="PTHR43305:SF1">
    <property type="entry name" value="FAMILY N-ACETYLTRANSFERASE, PUTATIVE (AFU_ORTHOLOGUE AFUA_2G01380)-RELATED"/>
    <property type="match status" value="1"/>
</dbReference>
<dbReference type="GO" id="GO:0016747">
    <property type="term" value="F:acyltransferase activity, transferring groups other than amino-acyl groups"/>
    <property type="evidence" value="ECO:0007669"/>
    <property type="project" value="InterPro"/>
</dbReference>
<dbReference type="EMBL" id="ANAH02000031">
    <property type="protein sequence ID" value="EPX57763.1"/>
    <property type="molecule type" value="Genomic_DNA"/>
</dbReference>
<gene>
    <name evidence="2" type="ORF">D187_004642</name>
</gene>
<dbReference type="PANTHER" id="PTHR43305">
    <property type="entry name" value="FAMILY N-ACETYLTRANSFERASE, PUTATIVE (AFU_ORTHOLOGUE AFUA_2G01380)-RELATED"/>
    <property type="match status" value="1"/>
</dbReference>
<dbReference type="AlphaFoldDB" id="S9QMK9"/>
<accession>S9QMK9</accession>
<dbReference type="CDD" id="cd04301">
    <property type="entry name" value="NAT_SF"/>
    <property type="match status" value="1"/>
</dbReference>
<dbReference type="Proteomes" id="UP000011682">
    <property type="component" value="Unassembled WGS sequence"/>
</dbReference>